<evidence type="ECO:0000256" key="1">
    <source>
        <dbReference type="ARBA" id="ARBA00022553"/>
    </source>
</evidence>
<keyword evidence="1 2" id="KW-0597">Phosphoprotein</keyword>
<dbReference type="GO" id="GO:0000160">
    <property type="term" value="P:phosphorelay signal transduction system"/>
    <property type="evidence" value="ECO:0007669"/>
    <property type="project" value="InterPro"/>
</dbReference>
<dbReference type="Proteomes" id="UP000184395">
    <property type="component" value="Unassembled WGS sequence"/>
</dbReference>
<accession>A0A1M6XKL1</accession>
<dbReference type="SUPFAM" id="SSF52172">
    <property type="entry name" value="CheY-like"/>
    <property type="match status" value="1"/>
</dbReference>
<dbReference type="RefSeq" id="WP_073432308.1">
    <property type="nucleotide sequence ID" value="NZ_CADFGY010000049.1"/>
</dbReference>
<feature type="modified residue" description="4-aspartylphosphate" evidence="2">
    <location>
        <position position="94"/>
    </location>
</feature>
<dbReference type="InterPro" id="IPR050595">
    <property type="entry name" value="Bact_response_regulator"/>
</dbReference>
<gene>
    <name evidence="4" type="ORF">SAMN05192548_10572</name>
</gene>
<evidence type="ECO:0000259" key="3">
    <source>
        <dbReference type="PROSITE" id="PS50110"/>
    </source>
</evidence>
<evidence type="ECO:0000313" key="4">
    <source>
        <dbReference type="EMBL" id="SHL06448.1"/>
    </source>
</evidence>
<dbReference type="PANTHER" id="PTHR44591">
    <property type="entry name" value="STRESS RESPONSE REGULATOR PROTEIN 1"/>
    <property type="match status" value="1"/>
</dbReference>
<dbReference type="InterPro" id="IPR011006">
    <property type="entry name" value="CheY-like_superfamily"/>
</dbReference>
<protein>
    <submittedName>
        <fullName evidence="4">Response regulator receiver domain-containing protein</fullName>
    </submittedName>
</protein>
<evidence type="ECO:0000313" key="5">
    <source>
        <dbReference type="Proteomes" id="UP000184395"/>
    </source>
</evidence>
<dbReference type="SMART" id="SM00448">
    <property type="entry name" value="REC"/>
    <property type="match status" value="1"/>
</dbReference>
<dbReference type="PANTHER" id="PTHR44591:SF3">
    <property type="entry name" value="RESPONSE REGULATORY DOMAIN-CONTAINING PROTEIN"/>
    <property type="match status" value="1"/>
</dbReference>
<dbReference type="EMBL" id="FRAB01000057">
    <property type="protein sequence ID" value="SHL06448.1"/>
    <property type="molecule type" value="Genomic_DNA"/>
</dbReference>
<name>A0A1M6XKL1_9BURK</name>
<dbReference type="STRING" id="169427.SAMN05192548_10572"/>
<evidence type="ECO:0000256" key="2">
    <source>
        <dbReference type="PROSITE-ProRule" id="PRU00169"/>
    </source>
</evidence>
<organism evidence="4 5">
    <name type="scientific">Paraburkholderia terricola</name>
    <dbReference type="NCBI Taxonomy" id="169427"/>
    <lineage>
        <taxon>Bacteria</taxon>
        <taxon>Pseudomonadati</taxon>
        <taxon>Pseudomonadota</taxon>
        <taxon>Betaproteobacteria</taxon>
        <taxon>Burkholderiales</taxon>
        <taxon>Burkholderiaceae</taxon>
        <taxon>Paraburkholderia</taxon>
    </lineage>
</organism>
<dbReference type="AlphaFoldDB" id="A0A1M6XKL1"/>
<proteinExistence type="predicted"/>
<sequence length="165" mass="17460">MLTRATRTCAIVEVLGEFRQLNGDSNCQCSNFGKPFAGFTAEAMKILVVDRKIQAGQTVAEQVTSMGHEAAIAWTAANAIEAAAEWIPDAALLDIGLGEDDAHEVCRTLRSNPDLSRCKIIALSDTSTLDFLALSLFDAILEKPVDAPTLVSLLGCGSNDSSSDG</sequence>
<dbReference type="Gene3D" id="3.40.50.2300">
    <property type="match status" value="1"/>
</dbReference>
<dbReference type="PROSITE" id="PS50110">
    <property type="entry name" value="RESPONSE_REGULATORY"/>
    <property type="match status" value="1"/>
</dbReference>
<dbReference type="InterPro" id="IPR001789">
    <property type="entry name" value="Sig_transdc_resp-reg_receiver"/>
</dbReference>
<reference evidence="4 5" key="1">
    <citation type="submission" date="2016-11" db="EMBL/GenBank/DDBJ databases">
        <authorList>
            <person name="Jaros S."/>
            <person name="Januszkiewicz K."/>
            <person name="Wedrychowicz H."/>
        </authorList>
    </citation>
    <scope>NUCLEOTIDE SEQUENCE [LARGE SCALE GENOMIC DNA]</scope>
    <source>
        <strain evidence="4 5">LMG 20594</strain>
    </source>
</reference>
<feature type="domain" description="Response regulatory" evidence="3">
    <location>
        <begin position="45"/>
        <end position="158"/>
    </location>
</feature>